<organism evidence="2 3">
    <name type="scientific">Oscillatoria acuminata PCC 6304</name>
    <dbReference type="NCBI Taxonomy" id="56110"/>
    <lineage>
        <taxon>Bacteria</taxon>
        <taxon>Bacillati</taxon>
        <taxon>Cyanobacteriota</taxon>
        <taxon>Cyanophyceae</taxon>
        <taxon>Oscillatoriophycideae</taxon>
        <taxon>Oscillatoriales</taxon>
        <taxon>Oscillatoriaceae</taxon>
        <taxon>Oscillatoria</taxon>
    </lineage>
</organism>
<dbReference type="AlphaFoldDB" id="K9TJU5"/>
<dbReference type="EMBL" id="CP003607">
    <property type="protein sequence ID" value="AFY82426.1"/>
    <property type="molecule type" value="Genomic_DNA"/>
</dbReference>
<evidence type="ECO:0000259" key="1">
    <source>
        <dbReference type="Pfam" id="PF01957"/>
    </source>
</evidence>
<name>K9TJU5_9CYAN</name>
<dbReference type="Proteomes" id="UP000010367">
    <property type="component" value="Chromosome"/>
</dbReference>
<accession>K9TJU5</accession>
<protein>
    <submittedName>
        <fullName evidence="2">Membrane protein implicated in regulation of membrane protease activity</fullName>
    </submittedName>
</protein>
<keyword evidence="2" id="KW-0645">Protease</keyword>
<dbReference type="OrthoDB" id="468121at2"/>
<sequence length="107" mass="12296">MSSASVHRKNWFVAIVRLLFFKNHSETGHHYVTPNPEFLTSVEQEAIVDEAILPRKVGRVYFGGSWWPARCDRAITLSPGETVYVVGRHNITLLVEPESFIKPTFRR</sequence>
<feature type="domain" description="NfeD-like C-terminal" evidence="1">
    <location>
        <begin position="43"/>
        <end position="97"/>
    </location>
</feature>
<dbReference type="RefSeq" id="WP_015149064.1">
    <property type="nucleotide sequence ID" value="NC_019693.1"/>
</dbReference>
<reference evidence="2 3" key="1">
    <citation type="submission" date="2012-06" db="EMBL/GenBank/DDBJ databases">
        <title>Finished chromosome of genome of Oscillatoria acuminata PCC 6304.</title>
        <authorList>
            <consortium name="US DOE Joint Genome Institute"/>
            <person name="Gugger M."/>
            <person name="Coursin T."/>
            <person name="Rippka R."/>
            <person name="Tandeau De Marsac N."/>
            <person name="Huntemann M."/>
            <person name="Wei C.-L."/>
            <person name="Han J."/>
            <person name="Detter J.C."/>
            <person name="Han C."/>
            <person name="Tapia R."/>
            <person name="Davenport K."/>
            <person name="Daligault H."/>
            <person name="Erkkila T."/>
            <person name="Gu W."/>
            <person name="Munk A.C.C."/>
            <person name="Teshima H."/>
            <person name="Xu Y."/>
            <person name="Chain P."/>
            <person name="Chen A."/>
            <person name="Krypides N."/>
            <person name="Mavromatis K."/>
            <person name="Markowitz V."/>
            <person name="Szeto E."/>
            <person name="Ivanova N."/>
            <person name="Mikhailova N."/>
            <person name="Ovchinnikova G."/>
            <person name="Pagani I."/>
            <person name="Pati A."/>
            <person name="Goodwin L."/>
            <person name="Peters L."/>
            <person name="Pitluck S."/>
            <person name="Woyke T."/>
            <person name="Kerfeld C."/>
        </authorList>
    </citation>
    <scope>NUCLEOTIDE SEQUENCE [LARGE SCALE GENOMIC DNA]</scope>
    <source>
        <strain evidence="2 3">PCC 6304</strain>
    </source>
</reference>
<dbReference type="KEGG" id="oac:Oscil6304_2824"/>
<keyword evidence="2" id="KW-0378">Hydrolase</keyword>
<dbReference type="GO" id="GO:0006508">
    <property type="term" value="P:proteolysis"/>
    <property type="evidence" value="ECO:0007669"/>
    <property type="project" value="UniProtKB-KW"/>
</dbReference>
<dbReference type="InParanoid" id="K9TJU5"/>
<evidence type="ECO:0000313" key="3">
    <source>
        <dbReference type="Proteomes" id="UP000010367"/>
    </source>
</evidence>
<evidence type="ECO:0000313" key="2">
    <source>
        <dbReference type="EMBL" id="AFY82426.1"/>
    </source>
</evidence>
<dbReference type="Pfam" id="PF01957">
    <property type="entry name" value="NfeD"/>
    <property type="match status" value="1"/>
</dbReference>
<dbReference type="Gene3D" id="2.40.50.140">
    <property type="entry name" value="Nucleic acid-binding proteins"/>
    <property type="match status" value="1"/>
</dbReference>
<gene>
    <name evidence="2" type="ORF">Oscil6304_2824</name>
</gene>
<dbReference type="HOGENOM" id="CLU_2207372_0_0_3"/>
<dbReference type="GO" id="GO:0008233">
    <property type="term" value="F:peptidase activity"/>
    <property type="evidence" value="ECO:0007669"/>
    <property type="project" value="UniProtKB-KW"/>
</dbReference>
<proteinExistence type="predicted"/>
<dbReference type="InterPro" id="IPR012340">
    <property type="entry name" value="NA-bd_OB-fold"/>
</dbReference>
<dbReference type="InterPro" id="IPR002810">
    <property type="entry name" value="NfeD-like_C"/>
</dbReference>
<dbReference type="STRING" id="56110.Oscil6304_2824"/>
<dbReference type="eggNOG" id="COG1585">
    <property type="taxonomic scope" value="Bacteria"/>
</dbReference>
<keyword evidence="3" id="KW-1185">Reference proteome</keyword>